<dbReference type="PANTHER" id="PTHR47169">
    <property type="entry name" value="OS01G0541250 PROTEIN"/>
    <property type="match status" value="1"/>
</dbReference>
<evidence type="ECO:0000313" key="4">
    <source>
        <dbReference type="EMBL" id="KAK3276907.1"/>
    </source>
</evidence>
<sequence>MPVATRMTLDLLTLVCLLVNMLPAAIGMRGIGRMVAMMTGAPQPVQPMSQQPQVDNSASPISFEVSDTDEEFEVVSGVILDGSDRLTSLLQRLSLVDGGEDSLKQPEWMRFPGTATRSVSDFSTVTESWAKRGNYPLSASSSRSVAFEASRVLQFKSESNIPRPSIDNFLKGTYDLMLEIDGANLYPPSLYACKEVLGVPPLADFTVPAVAGISDWIYFGVEYVVQELFLDPMFVSNLYQDRLRPEYDAWGGRHISQVHDPAQVASDLFHPDNGFDYINVGKPGGLTTVGEVASKHGVPRGEPSKIAKKWRSQKGKFVRVQAEPIKRKLTPRMQRYILRVQKNNRRCTDAQITSILNGEGISVSRRSVSKLFHESNIKRYKLKYKPLLKKKHMQDRLAFAKKNIHHHFNRYVSYDEKLFTYESTRAAEKRTAQDKPGYSSFQSRSHKPQTMIQVAIAKPDVESGCDGRISFERVCEKKEALRRSKNHEKGDLYDVDVTMDSEKCAEMTKKVLQRARKAFPMAKYLAAQGDNATPHAGAKESIEREAKKLKIELITQPAQSPDLNELDLVVFPAMQQRVDAVCAGEPKTPDAVMKAARQVWDELTPGVIHMAFEIKRIVMQCIIEHNGGNNFKIPHIGARRELKAYIEALNKYFESQVETDDEAPGSESDDDKDPKHGTNQEAGTSSGVSAKQRKLIATSWQAKEVRGGSTSRRQKADKEKGKSRASTSDNESSDSDARGFIMHAPTNACREHTIR</sequence>
<feature type="domain" description="Transposase Tc1-like" evidence="3">
    <location>
        <begin position="334"/>
        <end position="403"/>
    </location>
</feature>
<keyword evidence="5" id="KW-1185">Reference proteome</keyword>
<organism evidence="4 5">
    <name type="scientific">Cymbomonas tetramitiformis</name>
    <dbReference type="NCBI Taxonomy" id="36881"/>
    <lineage>
        <taxon>Eukaryota</taxon>
        <taxon>Viridiplantae</taxon>
        <taxon>Chlorophyta</taxon>
        <taxon>Pyramimonadophyceae</taxon>
        <taxon>Pyramimonadales</taxon>
        <taxon>Pyramimonadaceae</taxon>
        <taxon>Cymbomonas</taxon>
    </lineage>
</organism>
<feature type="compositionally biased region" description="Acidic residues" evidence="1">
    <location>
        <begin position="657"/>
        <end position="671"/>
    </location>
</feature>
<reference evidence="4 5" key="1">
    <citation type="journal article" date="2015" name="Genome Biol. Evol.">
        <title>Comparative Genomics of a Bacterivorous Green Alga Reveals Evolutionary Causalities and Consequences of Phago-Mixotrophic Mode of Nutrition.</title>
        <authorList>
            <person name="Burns J.A."/>
            <person name="Paasch A."/>
            <person name="Narechania A."/>
            <person name="Kim E."/>
        </authorList>
    </citation>
    <scope>NUCLEOTIDE SEQUENCE [LARGE SCALE GENOMIC DNA]</scope>
    <source>
        <strain evidence="4 5">PLY_AMNH</strain>
    </source>
</reference>
<proteinExistence type="predicted"/>
<dbReference type="AlphaFoldDB" id="A0AAE0GF58"/>
<evidence type="ECO:0000259" key="3">
    <source>
        <dbReference type="Pfam" id="PF01498"/>
    </source>
</evidence>
<feature type="compositionally biased region" description="Polar residues" evidence="1">
    <location>
        <begin position="679"/>
        <end position="689"/>
    </location>
</feature>
<feature type="signal peptide" evidence="2">
    <location>
        <begin position="1"/>
        <end position="27"/>
    </location>
</feature>
<comment type="caution">
    <text evidence="4">The sequence shown here is derived from an EMBL/GenBank/DDBJ whole genome shotgun (WGS) entry which is preliminary data.</text>
</comment>
<gene>
    <name evidence="4" type="ORF">CYMTET_15058</name>
</gene>
<dbReference type="GO" id="GO:0015074">
    <property type="term" value="P:DNA integration"/>
    <property type="evidence" value="ECO:0007669"/>
    <property type="project" value="InterPro"/>
</dbReference>
<dbReference type="Proteomes" id="UP001190700">
    <property type="component" value="Unassembled WGS sequence"/>
</dbReference>
<accession>A0AAE0GF58</accession>
<name>A0AAE0GF58_9CHLO</name>
<dbReference type="GO" id="GO:0006313">
    <property type="term" value="P:DNA transposition"/>
    <property type="evidence" value="ECO:0007669"/>
    <property type="project" value="InterPro"/>
</dbReference>
<keyword evidence="2" id="KW-0732">Signal</keyword>
<dbReference type="InterPro" id="IPR002492">
    <property type="entry name" value="Transposase_Tc1-like"/>
</dbReference>
<dbReference type="Pfam" id="PF01498">
    <property type="entry name" value="HTH_Tnp_Tc3_2"/>
    <property type="match status" value="1"/>
</dbReference>
<evidence type="ECO:0000256" key="1">
    <source>
        <dbReference type="SAM" id="MobiDB-lite"/>
    </source>
</evidence>
<dbReference type="InterPro" id="IPR036397">
    <property type="entry name" value="RNaseH_sf"/>
</dbReference>
<dbReference type="GO" id="GO:0003677">
    <property type="term" value="F:DNA binding"/>
    <property type="evidence" value="ECO:0007669"/>
    <property type="project" value="InterPro"/>
</dbReference>
<protein>
    <recommendedName>
        <fullName evidence="3">Transposase Tc1-like domain-containing protein</fullName>
    </recommendedName>
</protein>
<evidence type="ECO:0000313" key="5">
    <source>
        <dbReference type="Proteomes" id="UP001190700"/>
    </source>
</evidence>
<dbReference type="EMBL" id="LGRX02006323">
    <property type="protein sequence ID" value="KAK3276907.1"/>
    <property type="molecule type" value="Genomic_DNA"/>
</dbReference>
<dbReference type="Gene3D" id="3.30.420.10">
    <property type="entry name" value="Ribonuclease H-like superfamily/Ribonuclease H"/>
    <property type="match status" value="1"/>
</dbReference>
<evidence type="ECO:0000256" key="2">
    <source>
        <dbReference type="SAM" id="SignalP"/>
    </source>
</evidence>
<feature type="chain" id="PRO_5042146181" description="Transposase Tc1-like domain-containing protein" evidence="2">
    <location>
        <begin position="28"/>
        <end position="755"/>
    </location>
</feature>
<feature type="region of interest" description="Disordered" evidence="1">
    <location>
        <begin position="657"/>
        <end position="755"/>
    </location>
</feature>